<feature type="compositionally biased region" description="Basic residues" evidence="1">
    <location>
        <begin position="22"/>
        <end position="33"/>
    </location>
</feature>
<comment type="caution">
    <text evidence="2">The sequence shown here is derived from an EMBL/GenBank/DDBJ whole genome shotgun (WGS) entry which is preliminary data.</text>
</comment>
<evidence type="ECO:0000313" key="2">
    <source>
        <dbReference type="EMBL" id="PFH62299.1"/>
    </source>
</evidence>
<name>A0A2A9PLQ6_OPHUN</name>
<feature type="compositionally biased region" description="Basic and acidic residues" evidence="1">
    <location>
        <begin position="34"/>
        <end position="47"/>
    </location>
</feature>
<reference evidence="2 3" key="1">
    <citation type="journal article" date="2015" name="BMC Genomics">
        <title>Gene expression during zombie ant biting behavior reflects the complexity underlying fungal parasitic behavioral manipulation.</title>
        <authorList>
            <person name="de Bekker C."/>
            <person name="Ohm R.A."/>
            <person name="Loreto R.G."/>
            <person name="Sebastian A."/>
            <person name="Albert I."/>
            <person name="Merrow M."/>
            <person name="Brachmann A."/>
            <person name="Hughes D.P."/>
        </authorList>
    </citation>
    <scope>NUCLEOTIDE SEQUENCE [LARGE SCALE GENOMIC DNA]</scope>
    <source>
        <strain evidence="2 3">SC16a</strain>
    </source>
</reference>
<dbReference type="InterPro" id="IPR018247">
    <property type="entry name" value="EF_Hand_1_Ca_BS"/>
</dbReference>
<reference evidence="2 3" key="2">
    <citation type="journal article" date="2017" name="Sci. Rep.">
        <title>Ant-infecting Ophiocordyceps genomes reveal a high diversity of potential behavioral manipulation genes and a possible major role for enterotoxins.</title>
        <authorList>
            <person name="de Bekker C."/>
            <person name="Ohm R.A."/>
            <person name="Evans H.C."/>
            <person name="Brachmann A."/>
            <person name="Hughes D.P."/>
        </authorList>
    </citation>
    <scope>NUCLEOTIDE SEQUENCE [LARGE SCALE GENOMIC DNA]</scope>
    <source>
        <strain evidence="2 3">SC16a</strain>
    </source>
</reference>
<dbReference type="AlphaFoldDB" id="A0A2A9PLQ6"/>
<dbReference type="PROSITE" id="PS00018">
    <property type="entry name" value="EF_HAND_1"/>
    <property type="match status" value="1"/>
</dbReference>
<dbReference type="STRING" id="268505.A0A2A9PLQ6"/>
<dbReference type="OrthoDB" id="4741350at2759"/>
<dbReference type="EMBL" id="LAZP02000033">
    <property type="protein sequence ID" value="PFH62299.1"/>
    <property type="molecule type" value="Genomic_DNA"/>
</dbReference>
<sequence>MSRRVYYETTPSGREQIISVKRYRHHHHHHRRRDHDDDNNGGRRVSRDEYERLVKRENCLAETNKTLADEVCVLKTSLNNAQAEAQHLSQVVVVQLQGQIDVLTTDNMALRQSAECAAANRSSEEERLGKVVQNLEKDIDCVKKSRAAGDRAYICLEKENDELRQKIKCLSRKAEQQPGCDGRLREILRDAEYWKGRSQYWRDMYDETTRRLDDSCGMLEIRTKKMRAYEEILKRRHFI</sequence>
<organism evidence="2 3">
    <name type="scientific">Ophiocordyceps unilateralis</name>
    <name type="common">Zombie-ant fungus</name>
    <name type="synonym">Torrubia unilateralis</name>
    <dbReference type="NCBI Taxonomy" id="268505"/>
    <lineage>
        <taxon>Eukaryota</taxon>
        <taxon>Fungi</taxon>
        <taxon>Dikarya</taxon>
        <taxon>Ascomycota</taxon>
        <taxon>Pezizomycotina</taxon>
        <taxon>Sordariomycetes</taxon>
        <taxon>Hypocreomycetidae</taxon>
        <taxon>Hypocreales</taxon>
        <taxon>Ophiocordycipitaceae</taxon>
        <taxon>Ophiocordyceps</taxon>
    </lineage>
</organism>
<accession>A0A2A9PLQ6</accession>
<keyword evidence="3" id="KW-1185">Reference proteome</keyword>
<proteinExistence type="predicted"/>
<feature type="region of interest" description="Disordered" evidence="1">
    <location>
        <begin position="22"/>
        <end position="47"/>
    </location>
</feature>
<dbReference type="Proteomes" id="UP000037136">
    <property type="component" value="Unassembled WGS sequence"/>
</dbReference>
<evidence type="ECO:0000256" key="1">
    <source>
        <dbReference type="SAM" id="MobiDB-lite"/>
    </source>
</evidence>
<gene>
    <name evidence="2" type="ORF">XA68_14159</name>
</gene>
<evidence type="ECO:0000313" key="3">
    <source>
        <dbReference type="Proteomes" id="UP000037136"/>
    </source>
</evidence>
<protein>
    <submittedName>
        <fullName evidence="2">Uncharacterized protein</fullName>
    </submittedName>
</protein>